<evidence type="ECO:0000313" key="1">
    <source>
        <dbReference type="EMBL" id="CUO57385.1"/>
    </source>
</evidence>
<protein>
    <submittedName>
        <fullName evidence="1">Uncharacterized protein</fullName>
    </submittedName>
</protein>
<dbReference type="InterPro" id="IPR043519">
    <property type="entry name" value="NT_sf"/>
</dbReference>
<dbReference type="EMBL" id="CYZA01000037">
    <property type="protein sequence ID" value="CUO57385.1"/>
    <property type="molecule type" value="Genomic_DNA"/>
</dbReference>
<evidence type="ECO:0000313" key="4">
    <source>
        <dbReference type="Proteomes" id="UP000095645"/>
    </source>
</evidence>
<dbReference type="AlphaFoldDB" id="A0A174GAB3"/>
<sequence>MRSRFRGKRKRSRQKELVEIQLRTLAMDYWSVLEYHIYTAWISKTKIQAVILIPACHWQIIIDSFSHQNLVQINNSVMEGCSTC</sequence>
<organism evidence="1 3">
    <name type="scientific">Blautia obeum</name>
    <dbReference type="NCBI Taxonomy" id="40520"/>
    <lineage>
        <taxon>Bacteria</taxon>
        <taxon>Bacillati</taxon>
        <taxon>Bacillota</taxon>
        <taxon>Clostridia</taxon>
        <taxon>Lachnospirales</taxon>
        <taxon>Lachnospiraceae</taxon>
        <taxon>Blautia</taxon>
    </lineage>
</organism>
<accession>A0A174GAB3</accession>
<dbReference type="Proteomes" id="UP000095447">
    <property type="component" value="Unassembled WGS sequence"/>
</dbReference>
<proteinExistence type="predicted"/>
<dbReference type="Proteomes" id="UP000095645">
    <property type="component" value="Unassembled WGS sequence"/>
</dbReference>
<reference evidence="3 4" key="1">
    <citation type="submission" date="2015-09" db="EMBL/GenBank/DDBJ databases">
        <authorList>
            <consortium name="Pathogen Informatics"/>
        </authorList>
    </citation>
    <scope>NUCLEOTIDE SEQUENCE [LARGE SCALE GENOMIC DNA]</scope>
    <source>
        <strain evidence="1 3">2789STDY5608838</strain>
        <strain evidence="2 4">2789STDY5834861</strain>
    </source>
</reference>
<dbReference type="EMBL" id="CYZP01000044">
    <property type="protein sequence ID" value="CUO61491.1"/>
    <property type="molecule type" value="Genomic_DNA"/>
</dbReference>
<name>A0A174GAB3_9FIRM</name>
<evidence type="ECO:0000313" key="2">
    <source>
        <dbReference type="EMBL" id="CUO61491.1"/>
    </source>
</evidence>
<gene>
    <name evidence="1" type="ORF">ERS852395_03439</name>
    <name evidence="2" type="ORF">ERS852476_03415</name>
</gene>
<dbReference type="SUPFAM" id="SSF81301">
    <property type="entry name" value="Nucleotidyltransferase"/>
    <property type="match status" value="1"/>
</dbReference>
<evidence type="ECO:0000313" key="3">
    <source>
        <dbReference type="Proteomes" id="UP000095447"/>
    </source>
</evidence>